<dbReference type="EMBL" id="CAMKVN010000403">
    <property type="protein sequence ID" value="CAI2167559.1"/>
    <property type="molecule type" value="Genomic_DNA"/>
</dbReference>
<accession>A0A9W4SFI2</accession>
<organism evidence="2 3">
    <name type="scientific">Funneliformis geosporum</name>
    <dbReference type="NCBI Taxonomy" id="1117311"/>
    <lineage>
        <taxon>Eukaryota</taxon>
        <taxon>Fungi</taxon>
        <taxon>Fungi incertae sedis</taxon>
        <taxon>Mucoromycota</taxon>
        <taxon>Glomeromycotina</taxon>
        <taxon>Glomeromycetes</taxon>
        <taxon>Glomerales</taxon>
        <taxon>Glomeraceae</taxon>
        <taxon>Funneliformis</taxon>
    </lineage>
</organism>
<feature type="region of interest" description="Disordered" evidence="1">
    <location>
        <begin position="193"/>
        <end position="251"/>
    </location>
</feature>
<comment type="caution">
    <text evidence="2">The sequence shown here is derived from an EMBL/GenBank/DDBJ whole genome shotgun (WGS) entry which is preliminary data.</text>
</comment>
<evidence type="ECO:0000313" key="3">
    <source>
        <dbReference type="Proteomes" id="UP001153678"/>
    </source>
</evidence>
<gene>
    <name evidence="2" type="ORF">FWILDA_LOCUS3135</name>
</gene>
<feature type="compositionally biased region" description="Basic and acidic residues" evidence="1">
    <location>
        <begin position="227"/>
        <end position="251"/>
    </location>
</feature>
<name>A0A9W4SFI2_9GLOM</name>
<dbReference type="OrthoDB" id="2315976at2759"/>
<dbReference type="Proteomes" id="UP001153678">
    <property type="component" value="Unassembled WGS sequence"/>
</dbReference>
<protein>
    <submittedName>
        <fullName evidence="2">2724_t:CDS:1</fullName>
    </submittedName>
</protein>
<dbReference type="AlphaFoldDB" id="A0A9W4SFI2"/>
<feature type="compositionally biased region" description="Polar residues" evidence="1">
    <location>
        <begin position="199"/>
        <end position="209"/>
    </location>
</feature>
<reference evidence="2" key="1">
    <citation type="submission" date="2022-08" db="EMBL/GenBank/DDBJ databases">
        <authorList>
            <person name="Kallberg Y."/>
            <person name="Tangrot J."/>
            <person name="Rosling A."/>
        </authorList>
    </citation>
    <scope>NUCLEOTIDE SEQUENCE</scope>
    <source>
        <strain evidence="2">Wild A</strain>
    </source>
</reference>
<evidence type="ECO:0000256" key="1">
    <source>
        <dbReference type="SAM" id="MobiDB-lite"/>
    </source>
</evidence>
<keyword evidence="3" id="KW-1185">Reference proteome</keyword>
<evidence type="ECO:0000313" key="2">
    <source>
        <dbReference type="EMBL" id="CAI2167559.1"/>
    </source>
</evidence>
<proteinExistence type="predicted"/>
<sequence>MTHLKSKIDSTIEEYLVDAGKYYAQKKGRRASVLELEDYKKNFIEKVNRHIKEFEKEVCKKLKRKDWDKEFNKLENKEDISSKDKWIRQARSNHIEELYFRIWKSLKKGFLSKYNQEPQEKDFMEFPKIASVYFYRKVLGSIRKETNIKESKREESSKNATPNVITRHGFHGEKCQNINLLIDNHRERVNNLVKDKNGESSLNNNNPQRSRLKSLNPFLQIINQGETSRKAKRLSEGGNDKENIKARKINE</sequence>